<keyword evidence="2" id="KW-1133">Transmembrane helix</keyword>
<feature type="compositionally biased region" description="Basic residues" evidence="1">
    <location>
        <begin position="389"/>
        <end position="405"/>
    </location>
</feature>
<gene>
    <name evidence="3" type="ORF">AK812_SmicGene15593</name>
</gene>
<keyword evidence="4" id="KW-1185">Reference proteome</keyword>
<keyword evidence="2" id="KW-0472">Membrane</keyword>
<sequence>MCTSVRPPATMPFTVDERGHQTAACPCLGDVVELLLLLDVCEGFCALLRAPGELCQGVCFDSSSCSLVIWACEAAGRVLDRRNIPDPSLCIRASSAAFGSIEEPLHFPLPFDRRQRKARAKARLLCHRGDPPPQAVRLLRHHHGSMAPKGRETAQKGRGKQNQSEEATKDAINFGYPQPVVSALQAIATRSTAGLFRDPVAVAADQSVQQLAQTQANMLDKLGKRINGNLRAKRSLQEAATAWLGKIGQHLAALTSRLGTVAARLDQDQMEAMTALQQASVHLEASAQEQVDKALGGMGPIWNSVQEAEVLRLAACLRAFSAVGSGEGSSAGPFQGDASSLGAASSLAPGPAMPSFQPREIDGHAFSTPARSSTSGAAMEITNPDLSAKRRWNQRGSRHPRPSKSPRRELDLSAEPWARVATGLTPDRPQRTRAFPDEEELIPAVVTPPYTWDSAWYHISRQCWVQGAEYVGCVATSDPQEQLLPLLHLTEDPAQVVTEGEQLWDALQQSLQRLESEADTGSLVEQLTLWLGAVRERPLALPRVRQGLLTLAHAVSGHIYSIDGFGPSTAQEWLFPAELLAQASPLVGLLSTTWDSMALRVLATLPCPMRRVPDEPVLVLAFRILGAGRSLPHSAFLRYLGVSPPGVLGYGNPIDPATFQAAVVMADPSAAQFAYGPEPSHVQPLFGASLEPPFTLDTLMQVSAVHAGPPLEVFSGFSANHAVLLTPNGLVYVEVPVFADSNTYRRLVTLQASPTAAGGIMRLWQPLPSLPHVQFLEVHCMGEQVPCVLDFRPTGWRIVTTCVAPPVTPTNALEAAVDDGLDIPSEWPLTCRAGGFGILHKETAVSAIQPLAGGAPYVLLFFPHIFTHEDDSSSQAVGGRATWDKASRVDHTMPPPLPGQVGSVRGDAASSAAAIAQAEEQFPGTTSVYDVVADSSFGMGMPDAHPDPDSSSARRAAYWSVFLCMLPCSAFSIQFRFLLCLLPIAPAMTTQSEPPSPRYVIEAPKPALDAARLAPPSAHQRLQTHWQHSAFDVEGSLWPVPSSGSQQLRFSFKLWGPDESHVLEFLGVQSARDVRTEILRYAGVSGRPRVFAASFGLTTTQVHLVMASTVPTLVTILFDAGFEVWCVDVPRHTAASHLLSVACDLAATDALQLNSEVSLPLRHGDVLPIWLDANNLRVDLSRHVLAKAAASASAWLDPVQSLYLLTFSRGVLGFQIDAGLEMRSSLLRSLLPSEEGPGGTFLELPSRGNLPARVFVHCRRHQDHVVFRVSEASDPSDTGFLFLFSGTFDTYADFARSLGQLHTAEARWLRALRPYGLSIHTWESMELTRSAGSSFWYVQLHADILRAQLHFTQVRADPAPFVRVARHPTPQRPFPVNTRATQTAAGPGGFPHELSAWHIPQQPTHCEPGLFPEVSSVLADVWCDAWHVKCLIPCIPGYQAWVLRDGSRLVGLCTVDITWDLVSQALHISPWELPQTFVHGDGLLIPYPEPLHRARDKCLSVSHDTPEAVACLHRLSSPKSVRSYATRSMGRLLPVAVLLCSGLGRVWPCFGALLALIGAHGVRLDEVLTDAAADPAPEPLPFRDYMDLTRTCTMSWTHELSRQTMGFSVRAQILGEHLQRISPAPEILVHLWRPGHGPTLLQVRPRRLALHLSSFLRALGYSEGIDSLHIAYDTNPHALDLVLVPPTGWTWWILQDHTGLEVLRPVVRHYSSAVHFRLLTVSPDRVAQTVCSAYSVVRQPLLPQGARGRVIRDLPELHGSLCQGILSFATAAGFRRGPILAFGLLGLLLHNSVAHAVADPALSNATLVDPLALPSPQPQIFRIWTVGVKRPVDLPWKPEGYNTRWLHDFVSSLHGVRGAGQFLSTTGAAGDSVMHLLFVPRLHHPVGGQPRFWLFHVEDRASVVYGHHPFDWNIAATHLVDIYQGLNVPSSRPTLVIGSQLVSPSCHLTDVPSGSIVQIPIGALPMESSNDAWDPTPWVVPGPFFQYVPARGPAGEGAVSPPLDATPEPLLGARSTCEVACQTDPTSTVNASLLSATVVRDLALQLQGMAECLLDLPFLDTSARTPPSSPSVASQSPAPVFCGPPLASHALEEAAAPPSEVQELAIAPGDTLDSSCRRSTVPLLGFLLMLLDGGSGLRVWVGAFWIVGQLGFGLLFYSQCQ</sequence>
<organism evidence="3 4">
    <name type="scientific">Symbiodinium microadriaticum</name>
    <name type="common">Dinoflagellate</name>
    <name type="synonym">Zooxanthella microadriatica</name>
    <dbReference type="NCBI Taxonomy" id="2951"/>
    <lineage>
        <taxon>Eukaryota</taxon>
        <taxon>Sar</taxon>
        <taxon>Alveolata</taxon>
        <taxon>Dinophyceae</taxon>
        <taxon>Suessiales</taxon>
        <taxon>Symbiodiniaceae</taxon>
        <taxon>Symbiodinium</taxon>
    </lineage>
</organism>
<keyword evidence="2" id="KW-0812">Transmembrane</keyword>
<comment type="caution">
    <text evidence="3">The sequence shown here is derived from an EMBL/GenBank/DDBJ whole genome shotgun (WGS) entry which is preliminary data.</text>
</comment>
<proteinExistence type="predicted"/>
<feature type="compositionally biased region" description="Low complexity" evidence="1">
    <location>
        <begin position="326"/>
        <end position="355"/>
    </location>
</feature>
<protein>
    <submittedName>
        <fullName evidence="3">Uncharacterized protein</fullName>
    </submittedName>
</protein>
<accession>A0A1Q9E2K8</accession>
<feature type="region of interest" description="Disordered" evidence="1">
    <location>
        <begin position="145"/>
        <end position="167"/>
    </location>
</feature>
<evidence type="ECO:0000256" key="2">
    <source>
        <dbReference type="SAM" id="Phobius"/>
    </source>
</evidence>
<reference evidence="3 4" key="1">
    <citation type="submission" date="2016-02" db="EMBL/GenBank/DDBJ databases">
        <title>Genome analysis of coral dinoflagellate symbionts highlights evolutionary adaptations to a symbiotic lifestyle.</title>
        <authorList>
            <person name="Aranda M."/>
            <person name="Li Y."/>
            <person name="Liew Y.J."/>
            <person name="Baumgarten S."/>
            <person name="Simakov O."/>
            <person name="Wilson M."/>
            <person name="Piel J."/>
            <person name="Ashoor H."/>
            <person name="Bougouffa S."/>
            <person name="Bajic V.B."/>
            <person name="Ryu T."/>
            <person name="Ravasi T."/>
            <person name="Bayer T."/>
            <person name="Micklem G."/>
            <person name="Kim H."/>
            <person name="Bhak J."/>
            <person name="Lajeunesse T.C."/>
            <person name="Voolstra C.R."/>
        </authorList>
    </citation>
    <scope>NUCLEOTIDE SEQUENCE [LARGE SCALE GENOMIC DNA]</scope>
    <source>
        <strain evidence="3 4">CCMP2467</strain>
    </source>
</reference>
<evidence type="ECO:0000313" key="4">
    <source>
        <dbReference type="Proteomes" id="UP000186817"/>
    </source>
</evidence>
<name>A0A1Q9E2K8_SYMMI</name>
<evidence type="ECO:0000313" key="3">
    <source>
        <dbReference type="EMBL" id="OLQ01633.1"/>
    </source>
</evidence>
<feature type="region of interest" description="Disordered" evidence="1">
    <location>
        <begin position="326"/>
        <end position="416"/>
    </location>
</feature>
<feature type="transmembrane region" description="Helical" evidence="2">
    <location>
        <begin position="2137"/>
        <end position="2157"/>
    </location>
</feature>
<evidence type="ECO:0000256" key="1">
    <source>
        <dbReference type="SAM" id="MobiDB-lite"/>
    </source>
</evidence>
<dbReference type="Proteomes" id="UP000186817">
    <property type="component" value="Unassembled WGS sequence"/>
</dbReference>
<dbReference type="EMBL" id="LSRX01000285">
    <property type="protein sequence ID" value="OLQ01633.1"/>
    <property type="molecule type" value="Genomic_DNA"/>
</dbReference>
<dbReference type="OrthoDB" id="466435at2759"/>